<reference evidence="3" key="1">
    <citation type="submission" date="2022-12" db="EMBL/GenBank/DDBJ databases">
        <authorList>
            <person name="Wang J."/>
        </authorList>
    </citation>
    <scope>NUCLEOTIDE SEQUENCE</scope>
    <source>
        <strain evidence="3">HY-42-06</strain>
    </source>
</reference>
<name>A0ABT4CU03_9CLOT</name>
<dbReference type="SMART" id="SM00646">
    <property type="entry name" value="Ami_3"/>
    <property type="match status" value="1"/>
</dbReference>
<keyword evidence="1 3" id="KW-0378">Hydrolase</keyword>
<dbReference type="EMBL" id="JAPQES010000004">
    <property type="protein sequence ID" value="MCY6371521.1"/>
    <property type="molecule type" value="Genomic_DNA"/>
</dbReference>
<sequence length="250" mass="28940">MTALFFTNLGYTVLAEENKQKIILLDAGHGGIDGGAVSKNGTVEKDINLSISKKLKENLEKKGFKVIMTREDDIGLYSDKGRIRDKKNEDLNNRCKMKKESNCDIFISIHLNMFEQSQYYGAQVWYSKNTDSTKLAHIIQQNLIKDLNNGNKRKEKCAKGAYKILRCYSEIPSVLVECGFLSNQQEEQKLKTDSYQQEIAISLANSIEEFFIYKEEKEDNIESEENFKEDNKDNIIFKKIWNMFSNKIRK</sequence>
<dbReference type="PANTHER" id="PTHR30404:SF0">
    <property type="entry name" value="N-ACETYLMURAMOYL-L-ALANINE AMIDASE AMIC"/>
    <property type="match status" value="1"/>
</dbReference>
<dbReference type="Gene3D" id="3.40.630.40">
    <property type="entry name" value="Zn-dependent exopeptidases"/>
    <property type="match status" value="1"/>
</dbReference>
<evidence type="ECO:0000256" key="1">
    <source>
        <dbReference type="ARBA" id="ARBA00022801"/>
    </source>
</evidence>
<organism evidence="3 4">
    <name type="scientific">Clostridium ganghwense</name>
    <dbReference type="NCBI Taxonomy" id="312089"/>
    <lineage>
        <taxon>Bacteria</taxon>
        <taxon>Bacillati</taxon>
        <taxon>Bacillota</taxon>
        <taxon>Clostridia</taxon>
        <taxon>Eubacteriales</taxon>
        <taxon>Clostridiaceae</taxon>
        <taxon>Clostridium</taxon>
    </lineage>
</organism>
<dbReference type="PANTHER" id="PTHR30404">
    <property type="entry name" value="N-ACETYLMURAMOYL-L-ALANINE AMIDASE"/>
    <property type="match status" value="1"/>
</dbReference>
<protein>
    <submittedName>
        <fullName evidence="3">N-acetylmuramoyl-L-alanine amidase CwlD</fullName>
        <ecNumber evidence="3">3.5.1.28</ecNumber>
    </submittedName>
</protein>
<evidence type="ECO:0000313" key="4">
    <source>
        <dbReference type="Proteomes" id="UP001079657"/>
    </source>
</evidence>
<proteinExistence type="predicted"/>
<accession>A0ABT4CU03</accession>
<dbReference type="InterPro" id="IPR050695">
    <property type="entry name" value="N-acetylmuramoyl_amidase_3"/>
</dbReference>
<keyword evidence="4" id="KW-1185">Reference proteome</keyword>
<dbReference type="Proteomes" id="UP001079657">
    <property type="component" value="Unassembled WGS sequence"/>
</dbReference>
<evidence type="ECO:0000259" key="2">
    <source>
        <dbReference type="SMART" id="SM00646"/>
    </source>
</evidence>
<dbReference type="InterPro" id="IPR002508">
    <property type="entry name" value="MurNAc-LAA_cat"/>
</dbReference>
<dbReference type="NCBIfam" id="TIGR02883">
    <property type="entry name" value="spore_cwlD"/>
    <property type="match status" value="1"/>
</dbReference>
<dbReference type="CDD" id="cd02696">
    <property type="entry name" value="MurNAc-LAA"/>
    <property type="match status" value="1"/>
</dbReference>
<dbReference type="EC" id="3.5.1.28" evidence="3"/>
<comment type="caution">
    <text evidence="3">The sequence shown here is derived from an EMBL/GenBank/DDBJ whole genome shotgun (WGS) entry which is preliminary data.</text>
</comment>
<feature type="domain" description="MurNAc-LAA" evidence="2">
    <location>
        <begin position="95"/>
        <end position="208"/>
    </location>
</feature>
<dbReference type="InterPro" id="IPR014234">
    <property type="entry name" value="Spore_CwlD"/>
</dbReference>
<dbReference type="GO" id="GO:0008745">
    <property type="term" value="F:N-acetylmuramoyl-L-alanine amidase activity"/>
    <property type="evidence" value="ECO:0007669"/>
    <property type="project" value="UniProtKB-EC"/>
</dbReference>
<dbReference type="RefSeq" id="WP_268050508.1">
    <property type="nucleotide sequence ID" value="NZ_JAPQES010000004.1"/>
</dbReference>
<evidence type="ECO:0000313" key="3">
    <source>
        <dbReference type="EMBL" id="MCY6371521.1"/>
    </source>
</evidence>
<dbReference type="Pfam" id="PF01520">
    <property type="entry name" value="Amidase_3"/>
    <property type="match status" value="1"/>
</dbReference>
<gene>
    <name evidence="3" type="primary">cwlD</name>
    <name evidence="3" type="ORF">OXH55_12805</name>
</gene>
<dbReference type="SUPFAM" id="SSF53187">
    <property type="entry name" value="Zn-dependent exopeptidases"/>
    <property type="match status" value="1"/>
</dbReference>